<dbReference type="InterPro" id="IPR039741">
    <property type="entry name" value="UDP-sugar_pyrophosphorylase"/>
</dbReference>
<dbReference type="PANTHER" id="PTHR11952">
    <property type="entry name" value="UDP- GLUCOSE PYROPHOSPHORYLASE"/>
    <property type="match status" value="1"/>
</dbReference>
<protein>
    <recommendedName>
        <fullName evidence="3">UDP-N-acetylglucosamine diphosphorylase</fullName>
        <ecNumber evidence="3">2.7.7.23</ecNumber>
    </recommendedName>
</protein>
<dbReference type="Gene3D" id="3.90.550.10">
    <property type="entry name" value="Spore Coat Polysaccharide Biosynthesis Protein SpsA, Chain A"/>
    <property type="match status" value="1"/>
</dbReference>
<evidence type="ECO:0000313" key="7">
    <source>
        <dbReference type="EnsemblMetazoa" id="MESCA007672-PA"/>
    </source>
</evidence>
<evidence type="ECO:0000256" key="4">
    <source>
        <dbReference type="ARBA" id="ARBA00022679"/>
    </source>
</evidence>
<dbReference type="EC" id="2.7.7.23" evidence="3"/>
<dbReference type="OMA" id="YNARNIC"/>
<dbReference type="EnsemblMetazoa" id="MESCA007672-RA">
    <property type="protein sequence ID" value="MESCA007672-PA"/>
    <property type="gene ID" value="MESCA007672"/>
</dbReference>
<name>T1GV85_MEGSC</name>
<reference evidence="8" key="1">
    <citation type="submission" date="2013-02" db="EMBL/GenBank/DDBJ databases">
        <authorList>
            <person name="Hughes D."/>
        </authorList>
    </citation>
    <scope>NUCLEOTIDE SEQUENCE</scope>
    <source>
        <strain>Durham</strain>
        <strain evidence="8">NC isolate 2 -- Noor lab</strain>
    </source>
</reference>
<comment type="catalytic activity">
    <reaction evidence="6">
        <text>N-acetyl-alpha-D-glucosamine 1-phosphate + UTP + H(+) = UDP-N-acetyl-alpha-D-glucosamine + diphosphate</text>
        <dbReference type="Rhea" id="RHEA:13509"/>
        <dbReference type="ChEBI" id="CHEBI:15378"/>
        <dbReference type="ChEBI" id="CHEBI:33019"/>
        <dbReference type="ChEBI" id="CHEBI:46398"/>
        <dbReference type="ChEBI" id="CHEBI:57705"/>
        <dbReference type="ChEBI" id="CHEBI:57776"/>
        <dbReference type="EC" id="2.7.7.23"/>
    </reaction>
</comment>
<reference evidence="7" key="2">
    <citation type="submission" date="2015-06" db="UniProtKB">
        <authorList>
            <consortium name="EnsemblMetazoa"/>
        </authorList>
    </citation>
    <scope>IDENTIFICATION</scope>
</reference>
<proteinExistence type="inferred from homology"/>
<dbReference type="PANTHER" id="PTHR11952:SF2">
    <property type="entry name" value="LD24639P"/>
    <property type="match status" value="1"/>
</dbReference>
<dbReference type="STRING" id="36166.T1GV85"/>
<evidence type="ECO:0000256" key="3">
    <source>
        <dbReference type="ARBA" id="ARBA00012457"/>
    </source>
</evidence>
<dbReference type="GO" id="GO:0003977">
    <property type="term" value="F:UDP-N-acetylglucosamine diphosphorylase activity"/>
    <property type="evidence" value="ECO:0007669"/>
    <property type="project" value="UniProtKB-EC"/>
</dbReference>
<keyword evidence="4" id="KW-0808">Transferase</keyword>
<organism evidence="7 8">
    <name type="scientific">Megaselia scalaris</name>
    <name type="common">Humpbacked fly</name>
    <name type="synonym">Phora scalaris</name>
    <dbReference type="NCBI Taxonomy" id="36166"/>
    <lineage>
        <taxon>Eukaryota</taxon>
        <taxon>Metazoa</taxon>
        <taxon>Ecdysozoa</taxon>
        <taxon>Arthropoda</taxon>
        <taxon>Hexapoda</taxon>
        <taxon>Insecta</taxon>
        <taxon>Pterygota</taxon>
        <taxon>Neoptera</taxon>
        <taxon>Endopterygota</taxon>
        <taxon>Diptera</taxon>
        <taxon>Brachycera</taxon>
        <taxon>Muscomorpha</taxon>
        <taxon>Platypezoidea</taxon>
        <taxon>Phoridae</taxon>
        <taxon>Megaseliini</taxon>
        <taxon>Megaselia</taxon>
    </lineage>
</organism>
<dbReference type="HOGENOM" id="CLU_025603_2_1_1"/>
<comment type="pathway">
    <text evidence="1">Nucleotide-sugar biosynthesis; UDP-N-acetyl-alpha-D-glucosamine biosynthesis; UDP-N-acetyl-alpha-D-glucosamine from N-acetyl-alpha-D-glucosamine 1-phosphate: step 1/1.</text>
</comment>
<keyword evidence="5" id="KW-0548">Nucleotidyltransferase</keyword>
<dbReference type="Pfam" id="PF01704">
    <property type="entry name" value="UDPGP"/>
    <property type="match status" value="1"/>
</dbReference>
<dbReference type="Proteomes" id="UP000015102">
    <property type="component" value="Unassembled WGS sequence"/>
</dbReference>
<dbReference type="GO" id="GO:0006048">
    <property type="term" value="P:UDP-N-acetylglucosamine biosynthetic process"/>
    <property type="evidence" value="ECO:0007669"/>
    <property type="project" value="TreeGrafter"/>
</dbReference>
<dbReference type="SUPFAM" id="SSF53448">
    <property type="entry name" value="Nucleotide-diphospho-sugar transferases"/>
    <property type="match status" value="1"/>
</dbReference>
<evidence type="ECO:0000313" key="8">
    <source>
        <dbReference type="Proteomes" id="UP000015102"/>
    </source>
</evidence>
<accession>T1GV85</accession>
<dbReference type="InterPro" id="IPR029044">
    <property type="entry name" value="Nucleotide-diphossugar_trans"/>
</dbReference>
<evidence type="ECO:0000256" key="1">
    <source>
        <dbReference type="ARBA" id="ARBA00005208"/>
    </source>
</evidence>
<evidence type="ECO:0000256" key="6">
    <source>
        <dbReference type="ARBA" id="ARBA00048493"/>
    </source>
</evidence>
<comment type="similarity">
    <text evidence="2">Belongs to the UDPGP type 1 family.</text>
</comment>
<keyword evidence="8" id="KW-1185">Reference proteome</keyword>
<dbReference type="AlphaFoldDB" id="T1GV85"/>
<sequence>MLDQKHRISRAPDGNGGIYRALRKEGILDDMTKRGVCYLHAHSVDNILIKVADPVFIGFCVQENADCAAKVVEKSHPSEAVGVVCIVDGKYQVVEYSEISAKTTELQNSDGRLTFSAGNICNHFFTTAFLKKVDSKYESELKLHVAKKKIPFVDNSGGRSTPQNPNGIKIEKFVFDVFEFAEKFVAMEVPRDEEFSALKNSDSAGKDCPSTARSDIQRLHKKYIEQAGGLVHGEECEVSPLLSYAGEGLEKLVAGKSFTTPVYLRGSQESLNIAHLSDIMYNHNRTYINL</sequence>
<evidence type="ECO:0000256" key="5">
    <source>
        <dbReference type="ARBA" id="ARBA00022695"/>
    </source>
</evidence>
<dbReference type="EMBL" id="CAQQ02098633">
    <property type="status" value="NOT_ANNOTATED_CDS"/>
    <property type="molecule type" value="Genomic_DNA"/>
</dbReference>
<dbReference type="InterPro" id="IPR002618">
    <property type="entry name" value="UDPGP_fam"/>
</dbReference>
<evidence type="ECO:0000256" key="2">
    <source>
        <dbReference type="ARBA" id="ARBA00010401"/>
    </source>
</evidence>